<dbReference type="AlphaFoldDB" id="A0A401R9W1"/>
<name>A0A401R9W1_STRNR</name>
<evidence type="ECO:0000313" key="1">
    <source>
        <dbReference type="EMBL" id="GCB94380.1"/>
    </source>
</evidence>
<sequence length="97" mass="10983">MYTPHLKVDFYLKKDEDLSPLVGHAQFSGASDSGYWRFEKVFTGVKAGDDYKAGLFTANTEKKGGYWFASKHGDDSNERYTRVSNFRSSWATITLPS</sequence>
<proteinExistence type="predicted"/>
<comment type="caution">
    <text evidence="1">The sequence shown here is derived from an EMBL/GenBank/DDBJ whole genome shotgun (WGS) entry which is preliminary data.</text>
</comment>
<reference evidence="1 2" key="1">
    <citation type="journal article" date="2019" name="Microbiol. Resour. Announc.">
        <title>Draft Genome Sequence of the Most Traditional epsilon-Poly-l-Lysine Producer, Streptomyces albulus NBRC14147.</title>
        <authorList>
            <person name="Yamanaka K."/>
            <person name="Hamano Y."/>
        </authorList>
    </citation>
    <scope>NUCLEOTIDE SEQUENCE [LARGE SCALE GENOMIC DNA]</scope>
    <source>
        <strain evidence="1 2">NBRC 14147</strain>
    </source>
</reference>
<accession>A0A401R9W1</accession>
<protein>
    <submittedName>
        <fullName evidence="1">Uncharacterized protein</fullName>
    </submittedName>
</protein>
<dbReference type="RefSeq" id="WP_124428199.1">
    <property type="nucleotide sequence ID" value="NZ_BHXC01000007.1"/>
</dbReference>
<organism evidence="1 2">
    <name type="scientific">Streptomyces noursei</name>
    <name type="common">Streptomyces albulus</name>
    <dbReference type="NCBI Taxonomy" id="1971"/>
    <lineage>
        <taxon>Bacteria</taxon>
        <taxon>Bacillati</taxon>
        <taxon>Actinomycetota</taxon>
        <taxon>Actinomycetes</taxon>
        <taxon>Kitasatosporales</taxon>
        <taxon>Streptomycetaceae</taxon>
        <taxon>Streptomyces</taxon>
    </lineage>
</organism>
<evidence type="ECO:0000313" key="2">
    <source>
        <dbReference type="Proteomes" id="UP000288351"/>
    </source>
</evidence>
<gene>
    <name evidence="1" type="ORF">SALB_07179</name>
</gene>
<dbReference type="Proteomes" id="UP000288351">
    <property type="component" value="Unassembled WGS sequence"/>
</dbReference>
<dbReference type="EMBL" id="BHXC01000007">
    <property type="protein sequence ID" value="GCB94380.1"/>
    <property type="molecule type" value="Genomic_DNA"/>
</dbReference>